<dbReference type="KEGG" id="acaf:CA12_07710"/>
<dbReference type="GO" id="GO:0005524">
    <property type="term" value="F:ATP binding"/>
    <property type="evidence" value="ECO:0007669"/>
    <property type="project" value="UniProtKB-KW"/>
</dbReference>
<dbReference type="SMART" id="SM00388">
    <property type="entry name" value="HisKA"/>
    <property type="match status" value="1"/>
</dbReference>
<protein>
    <recommendedName>
        <fullName evidence="3">histidine kinase</fullName>
        <ecNumber evidence="3">2.7.13.3</ecNumber>
    </recommendedName>
</protein>
<dbReference type="RefSeq" id="WP_165700538.1">
    <property type="nucleotide sequence ID" value="NZ_CP036265.1"/>
</dbReference>
<dbReference type="Proteomes" id="UP000318741">
    <property type="component" value="Chromosome"/>
</dbReference>
<sequence length="541" mass="57796">MTDSADSPAAVEPASFGPTARPTFPPAPSADPAGAWADPRRMLNRRFVAAMTAAAALAVANQTLVQPALLDLTTDAPVINVAGRQRMLSQRLAKAALAEGAADSPADRAARRGELRDTLALWTRSHRGLQHGDAVLELPGENAPAVTAAFDDLEPHFAAARQAAADLIAGRGDPADRRRALLAAEREYLPRMDRIVHFYEEESQARVAALRRTGWGLTGLVLVALAAVGLFVLRPAGRTIADQIDALREARDRLEDRVADRTRELKRANAALHREHEDRLRAEEKQRDLLREYARVGRAQSVGQTASGLAHELNQPLGAVANYVEGCLVRLERGRLERGERTPDGLAEALLKARDAALRAGAIVARIRRLAARGPAEFVPLDPAALVREVAEFMEEDARRRGVRLDLRLDPAAGTARDLMAVTGDRVQLQQVLTNFLTNAFDAIAAAAPAQPRVTLGLCAPDGGRVELFVEDNGDGLSPKAADRAFDAFYSGRAHGTGIGLAVARSIAEAHGGTLSVRSERGAGARFALSLPVSPSADSPP</sequence>
<evidence type="ECO:0000256" key="9">
    <source>
        <dbReference type="ARBA" id="ARBA00022840"/>
    </source>
</evidence>
<keyword evidence="13" id="KW-0175">Coiled coil</keyword>
<dbReference type="GO" id="GO:0000155">
    <property type="term" value="F:phosphorelay sensor kinase activity"/>
    <property type="evidence" value="ECO:0007669"/>
    <property type="project" value="InterPro"/>
</dbReference>
<evidence type="ECO:0000313" key="18">
    <source>
        <dbReference type="Proteomes" id="UP000318741"/>
    </source>
</evidence>
<feature type="domain" description="Histidine kinase" evidence="16">
    <location>
        <begin position="308"/>
        <end position="535"/>
    </location>
</feature>
<dbReference type="PRINTS" id="PR00344">
    <property type="entry name" value="BCTRLSENSOR"/>
</dbReference>
<evidence type="ECO:0000256" key="3">
    <source>
        <dbReference type="ARBA" id="ARBA00012438"/>
    </source>
</evidence>
<dbReference type="SUPFAM" id="SSF55874">
    <property type="entry name" value="ATPase domain of HSP90 chaperone/DNA topoisomerase II/histidine kinase"/>
    <property type="match status" value="1"/>
</dbReference>
<evidence type="ECO:0000256" key="10">
    <source>
        <dbReference type="ARBA" id="ARBA00022989"/>
    </source>
</evidence>
<keyword evidence="6 15" id="KW-0812">Transmembrane</keyword>
<feature type="coiled-coil region" evidence="13">
    <location>
        <begin position="244"/>
        <end position="293"/>
    </location>
</feature>
<evidence type="ECO:0000256" key="13">
    <source>
        <dbReference type="SAM" id="Coils"/>
    </source>
</evidence>
<dbReference type="SMART" id="SM00387">
    <property type="entry name" value="HATPase_c"/>
    <property type="match status" value="1"/>
</dbReference>
<keyword evidence="5 17" id="KW-0808">Transferase</keyword>
<dbReference type="Gene3D" id="1.10.287.130">
    <property type="match status" value="1"/>
</dbReference>
<dbReference type="CDD" id="cd00082">
    <property type="entry name" value="HisKA"/>
    <property type="match status" value="1"/>
</dbReference>
<keyword evidence="4" id="KW-0597">Phosphoprotein</keyword>
<dbReference type="PANTHER" id="PTHR43065">
    <property type="entry name" value="SENSOR HISTIDINE KINASE"/>
    <property type="match status" value="1"/>
</dbReference>
<evidence type="ECO:0000256" key="12">
    <source>
        <dbReference type="ARBA" id="ARBA00023136"/>
    </source>
</evidence>
<gene>
    <name evidence="17" type="primary">fixL_1</name>
    <name evidence="17" type="ORF">CA12_07710</name>
</gene>
<keyword evidence="7" id="KW-0547">Nucleotide-binding</keyword>
<dbReference type="Pfam" id="PF02518">
    <property type="entry name" value="HATPase_c"/>
    <property type="match status" value="1"/>
</dbReference>
<dbReference type="PROSITE" id="PS50109">
    <property type="entry name" value="HIS_KIN"/>
    <property type="match status" value="1"/>
</dbReference>
<dbReference type="EMBL" id="CP036265">
    <property type="protein sequence ID" value="QDT14693.1"/>
    <property type="molecule type" value="Genomic_DNA"/>
</dbReference>
<evidence type="ECO:0000256" key="6">
    <source>
        <dbReference type="ARBA" id="ARBA00022692"/>
    </source>
</evidence>
<comment type="subcellular location">
    <subcellularLocation>
        <location evidence="2">Membrane</location>
        <topology evidence="2">Multi-pass membrane protein</topology>
    </subcellularLocation>
</comment>
<comment type="catalytic activity">
    <reaction evidence="1">
        <text>ATP + protein L-histidine = ADP + protein N-phospho-L-histidine.</text>
        <dbReference type="EC" id="2.7.13.3"/>
    </reaction>
</comment>
<dbReference type="AlphaFoldDB" id="A0A517P5Q0"/>
<dbReference type="EC" id="2.7.13.3" evidence="3"/>
<keyword evidence="9" id="KW-0067">ATP-binding</keyword>
<feature type="region of interest" description="Disordered" evidence="14">
    <location>
        <begin position="1"/>
        <end position="35"/>
    </location>
</feature>
<keyword evidence="8" id="KW-0418">Kinase</keyword>
<accession>A0A517P5Q0</accession>
<organism evidence="17 18">
    <name type="scientific">Alienimonas californiensis</name>
    <dbReference type="NCBI Taxonomy" id="2527989"/>
    <lineage>
        <taxon>Bacteria</taxon>
        <taxon>Pseudomonadati</taxon>
        <taxon>Planctomycetota</taxon>
        <taxon>Planctomycetia</taxon>
        <taxon>Planctomycetales</taxon>
        <taxon>Planctomycetaceae</taxon>
        <taxon>Alienimonas</taxon>
    </lineage>
</organism>
<keyword evidence="18" id="KW-1185">Reference proteome</keyword>
<dbReference type="PANTHER" id="PTHR43065:SF46">
    <property type="entry name" value="C4-DICARBOXYLATE TRANSPORT SENSOR PROTEIN DCTB"/>
    <property type="match status" value="1"/>
</dbReference>
<dbReference type="InterPro" id="IPR005467">
    <property type="entry name" value="His_kinase_dom"/>
</dbReference>
<dbReference type="Gene3D" id="3.30.565.10">
    <property type="entry name" value="Histidine kinase-like ATPase, C-terminal domain"/>
    <property type="match status" value="1"/>
</dbReference>
<keyword evidence="12 15" id="KW-0472">Membrane</keyword>
<evidence type="ECO:0000256" key="14">
    <source>
        <dbReference type="SAM" id="MobiDB-lite"/>
    </source>
</evidence>
<evidence type="ECO:0000256" key="15">
    <source>
        <dbReference type="SAM" id="Phobius"/>
    </source>
</evidence>
<evidence type="ECO:0000256" key="7">
    <source>
        <dbReference type="ARBA" id="ARBA00022741"/>
    </source>
</evidence>
<reference evidence="17 18" key="1">
    <citation type="submission" date="2019-02" db="EMBL/GenBank/DDBJ databases">
        <title>Deep-cultivation of Planctomycetes and their phenomic and genomic characterization uncovers novel biology.</title>
        <authorList>
            <person name="Wiegand S."/>
            <person name="Jogler M."/>
            <person name="Boedeker C."/>
            <person name="Pinto D."/>
            <person name="Vollmers J."/>
            <person name="Rivas-Marin E."/>
            <person name="Kohn T."/>
            <person name="Peeters S.H."/>
            <person name="Heuer A."/>
            <person name="Rast P."/>
            <person name="Oberbeckmann S."/>
            <person name="Bunk B."/>
            <person name="Jeske O."/>
            <person name="Meyerdierks A."/>
            <person name="Storesund J.E."/>
            <person name="Kallscheuer N."/>
            <person name="Luecker S."/>
            <person name="Lage O.M."/>
            <person name="Pohl T."/>
            <person name="Merkel B.J."/>
            <person name="Hornburger P."/>
            <person name="Mueller R.-W."/>
            <person name="Bruemmer F."/>
            <person name="Labrenz M."/>
            <person name="Spormann A.M."/>
            <person name="Op den Camp H."/>
            <person name="Overmann J."/>
            <person name="Amann R."/>
            <person name="Jetten M.S.M."/>
            <person name="Mascher T."/>
            <person name="Medema M.H."/>
            <person name="Devos D.P."/>
            <person name="Kaster A.-K."/>
            <person name="Ovreas L."/>
            <person name="Rohde M."/>
            <person name="Galperin M.Y."/>
            <person name="Jogler C."/>
        </authorList>
    </citation>
    <scope>NUCLEOTIDE SEQUENCE [LARGE SCALE GENOMIC DNA]</scope>
    <source>
        <strain evidence="17 18">CA12</strain>
    </source>
</reference>
<dbReference type="InterPro" id="IPR004358">
    <property type="entry name" value="Sig_transdc_His_kin-like_C"/>
</dbReference>
<evidence type="ECO:0000256" key="5">
    <source>
        <dbReference type="ARBA" id="ARBA00022679"/>
    </source>
</evidence>
<dbReference type="InterPro" id="IPR036890">
    <property type="entry name" value="HATPase_C_sf"/>
</dbReference>
<dbReference type="Pfam" id="PF13675">
    <property type="entry name" value="PilJ"/>
    <property type="match status" value="1"/>
</dbReference>
<evidence type="ECO:0000256" key="11">
    <source>
        <dbReference type="ARBA" id="ARBA00023012"/>
    </source>
</evidence>
<dbReference type="InterPro" id="IPR003594">
    <property type="entry name" value="HATPase_dom"/>
</dbReference>
<evidence type="ECO:0000259" key="16">
    <source>
        <dbReference type="PROSITE" id="PS50109"/>
    </source>
</evidence>
<dbReference type="InterPro" id="IPR029095">
    <property type="entry name" value="NarX-like_N"/>
</dbReference>
<feature type="transmembrane region" description="Helical" evidence="15">
    <location>
        <begin position="214"/>
        <end position="233"/>
    </location>
</feature>
<evidence type="ECO:0000256" key="4">
    <source>
        <dbReference type="ARBA" id="ARBA00022553"/>
    </source>
</evidence>
<dbReference type="GO" id="GO:0016020">
    <property type="term" value="C:membrane"/>
    <property type="evidence" value="ECO:0007669"/>
    <property type="project" value="UniProtKB-SubCell"/>
</dbReference>
<evidence type="ECO:0000313" key="17">
    <source>
        <dbReference type="EMBL" id="QDT14693.1"/>
    </source>
</evidence>
<name>A0A517P5Q0_9PLAN</name>
<evidence type="ECO:0000256" key="1">
    <source>
        <dbReference type="ARBA" id="ARBA00000085"/>
    </source>
</evidence>
<evidence type="ECO:0000256" key="8">
    <source>
        <dbReference type="ARBA" id="ARBA00022777"/>
    </source>
</evidence>
<proteinExistence type="predicted"/>
<keyword evidence="10 15" id="KW-1133">Transmembrane helix</keyword>
<evidence type="ECO:0000256" key="2">
    <source>
        <dbReference type="ARBA" id="ARBA00004141"/>
    </source>
</evidence>
<keyword evidence="11" id="KW-0902">Two-component regulatory system</keyword>
<dbReference type="InterPro" id="IPR003661">
    <property type="entry name" value="HisK_dim/P_dom"/>
</dbReference>